<evidence type="ECO:0000313" key="2">
    <source>
        <dbReference type="Proteomes" id="UP001595891"/>
    </source>
</evidence>
<keyword evidence="2" id="KW-1185">Reference proteome</keyword>
<sequence length="134" mass="14480">MTATVNLSTLTRRRLVSVTVAQYIYRDDAPEVTDVWLHLEHLTIGVDVGADWSFRITPAEPGQGYTMDDLGARVEIVPAPGTVPFARYVGELLVGVEAWFDPDDPSDGVGAEFAFESGSVLAKSFGGELHLDLG</sequence>
<name>A0ABV9ERM7_9ACTN</name>
<dbReference type="Proteomes" id="UP001595891">
    <property type="component" value="Unassembled WGS sequence"/>
</dbReference>
<accession>A0ABV9ERM7</accession>
<protein>
    <submittedName>
        <fullName evidence="1">Uncharacterized protein</fullName>
    </submittedName>
</protein>
<dbReference type="EMBL" id="JBHSFN010000031">
    <property type="protein sequence ID" value="MFC4591262.1"/>
    <property type="molecule type" value="Genomic_DNA"/>
</dbReference>
<evidence type="ECO:0000313" key="1">
    <source>
        <dbReference type="EMBL" id="MFC4591262.1"/>
    </source>
</evidence>
<gene>
    <name evidence="1" type="ORF">ACFO8L_34575</name>
</gene>
<reference evidence="2" key="1">
    <citation type="journal article" date="2019" name="Int. J. Syst. Evol. Microbiol.">
        <title>The Global Catalogue of Microorganisms (GCM) 10K type strain sequencing project: providing services to taxonomists for standard genome sequencing and annotation.</title>
        <authorList>
            <consortium name="The Broad Institute Genomics Platform"/>
            <consortium name="The Broad Institute Genome Sequencing Center for Infectious Disease"/>
            <person name="Wu L."/>
            <person name="Ma J."/>
        </authorList>
    </citation>
    <scope>NUCLEOTIDE SEQUENCE [LARGE SCALE GENOMIC DNA]</scope>
    <source>
        <strain evidence="2">CCUG 49560</strain>
    </source>
</reference>
<comment type="caution">
    <text evidence="1">The sequence shown here is derived from an EMBL/GenBank/DDBJ whole genome shotgun (WGS) entry which is preliminary data.</text>
</comment>
<dbReference type="RefSeq" id="WP_262844687.1">
    <property type="nucleotide sequence ID" value="NZ_JANZYP010000032.1"/>
</dbReference>
<proteinExistence type="predicted"/>
<organism evidence="1 2">
    <name type="scientific">Sphaerisporangium corydalis</name>
    <dbReference type="NCBI Taxonomy" id="1441875"/>
    <lineage>
        <taxon>Bacteria</taxon>
        <taxon>Bacillati</taxon>
        <taxon>Actinomycetota</taxon>
        <taxon>Actinomycetes</taxon>
        <taxon>Streptosporangiales</taxon>
        <taxon>Streptosporangiaceae</taxon>
        <taxon>Sphaerisporangium</taxon>
    </lineage>
</organism>